<dbReference type="InterPro" id="IPR012292">
    <property type="entry name" value="Globin/Proto"/>
</dbReference>
<dbReference type="InterPro" id="IPR044203">
    <property type="entry name" value="GlbO/GLB3-like"/>
</dbReference>
<evidence type="ECO:0000256" key="3">
    <source>
        <dbReference type="ARBA" id="ARBA00022617"/>
    </source>
</evidence>
<dbReference type="GO" id="GO:0020037">
    <property type="term" value="F:heme binding"/>
    <property type="evidence" value="ECO:0007669"/>
    <property type="project" value="InterPro"/>
</dbReference>
<evidence type="ECO:0000256" key="6">
    <source>
        <dbReference type="ARBA" id="ARBA00034496"/>
    </source>
</evidence>
<evidence type="ECO:0000256" key="5">
    <source>
        <dbReference type="ARBA" id="ARBA00023004"/>
    </source>
</evidence>
<comment type="similarity">
    <text evidence="6">Belongs to the truncated hemoglobin family. Group II subfamily.</text>
</comment>
<dbReference type="GO" id="GO:0005344">
    <property type="term" value="F:oxygen carrier activity"/>
    <property type="evidence" value="ECO:0007669"/>
    <property type="project" value="InterPro"/>
</dbReference>
<dbReference type="PANTHER" id="PTHR47366">
    <property type="entry name" value="TWO-ON-TWO HEMOGLOBIN-3"/>
    <property type="match status" value="1"/>
</dbReference>
<dbReference type="Gene3D" id="1.10.490.10">
    <property type="entry name" value="Globins"/>
    <property type="match status" value="1"/>
</dbReference>
<dbReference type="InterPro" id="IPR019795">
    <property type="entry name" value="Globin_bac-like_CS"/>
</dbReference>
<dbReference type="Pfam" id="PF01152">
    <property type="entry name" value="Bac_globin"/>
    <property type="match status" value="1"/>
</dbReference>
<proteinExistence type="inferred from homology"/>
<evidence type="ECO:0000256" key="1">
    <source>
        <dbReference type="ARBA" id="ARBA00001971"/>
    </source>
</evidence>
<evidence type="ECO:0000256" key="2">
    <source>
        <dbReference type="ARBA" id="ARBA00022448"/>
    </source>
</evidence>
<dbReference type="PROSITE" id="PS01213">
    <property type="entry name" value="GLOBIN_FAM_2"/>
    <property type="match status" value="1"/>
</dbReference>
<dbReference type="InterPro" id="IPR009050">
    <property type="entry name" value="Globin-like_sf"/>
</dbReference>
<dbReference type="GO" id="GO:0019825">
    <property type="term" value="F:oxygen binding"/>
    <property type="evidence" value="ECO:0007669"/>
    <property type="project" value="InterPro"/>
</dbReference>
<keyword evidence="4" id="KW-0479">Metal-binding</keyword>
<dbReference type="GO" id="GO:0046872">
    <property type="term" value="F:metal ion binding"/>
    <property type="evidence" value="ECO:0007669"/>
    <property type="project" value="UniProtKB-KW"/>
</dbReference>
<keyword evidence="5" id="KW-0408">Iron</keyword>
<dbReference type="InterPro" id="IPR001486">
    <property type="entry name" value="Hemoglobin_trunc"/>
</dbReference>
<dbReference type="AlphaFoldDB" id="A0A6S6U408"/>
<accession>A0A6S6U408</accession>
<keyword evidence="3" id="KW-0349">Heme</keyword>
<evidence type="ECO:0000313" key="7">
    <source>
        <dbReference type="EMBL" id="CAA6822216.1"/>
    </source>
</evidence>
<dbReference type="PANTHER" id="PTHR47366:SF1">
    <property type="entry name" value="TWO-ON-TWO HEMOGLOBIN-3"/>
    <property type="match status" value="1"/>
</dbReference>
<sequence>MEFSTSQYDLISGDQGVRKLVDRFYDLMDEREDVKVLRDLHAKSLRISRDKLYMFLSGWLGGPQLYVEKYGHPRLRARHLPFKITNEERDQWMSCMNQALEEQIEDQLLLSTLKQSLFKVADFMRNAEDAS</sequence>
<dbReference type="SUPFAM" id="SSF46458">
    <property type="entry name" value="Globin-like"/>
    <property type="match status" value="1"/>
</dbReference>
<comment type="cofactor">
    <cofactor evidence="1">
        <name>heme</name>
        <dbReference type="ChEBI" id="CHEBI:30413"/>
    </cofactor>
</comment>
<gene>
    <name evidence="7" type="ORF">HELGO_WM6322</name>
</gene>
<organism evidence="7">
    <name type="scientific">uncultured Thiotrichaceae bacterium</name>
    <dbReference type="NCBI Taxonomy" id="298394"/>
    <lineage>
        <taxon>Bacteria</taxon>
        <taxon>Pseudomonadati</taxon>
        <taxon>Pseudomonadota</taxon>
        <taxon>Gammaproteobacteria</taxon>
        <taxon>Thiotrichales</taxon>
        <taxon>Thiotrichaceae</taxon>
        <taxon>environmental samples</taxon>
    </lineage>
</organism>
<dbReference type="CDD" id="cd14773">
    <property type="entry name" value="TrHb2_PhHbO-like_O"/>
    <property type="match status" value="1"/>
</dbReference>
<reference evidence="7" key="1">
    <citation type="submission" date="2020-01" db="EMBL/GenBank/DDBJ databases">
        <authorList>
            <person name="Meier V. D."/>
            <person name="Meier V D."/>
        </authorList>
    </citation>
    <scope>NUCLEOTIDE SEQUENCE</scope>
    <source>
        <strain evidence="7">HLG_WM_MAG_07</strain>
    </source>
</reference>
<name>A0A6S6U408_9GAMM</name>
<dbReference type="EMBL" id="CACVAY010000110">
    <property type="protein sequence ID" value="CAA6822216.1"/>
    <property type="molecule type" value="Genomic_DNA"/>
</dbReference>
<protein>
    <submittedName>
        <fullName evidence="7">Hemoglobin-like protein HbO</fullName>
    </submittedName>
</protein>
<evidence type="ECO:0000256" key="4">
    <source>
        <dbReference type="ARBA" id="ARBA00022723"/>
    </source>
</evidence>
<keyword evidence="2" id="KW-0813">Transport</keyword>